<evidence type="ECO:0000313" key="2">
    <source>
        <dbReference type="Proteomes" id="UP000284277"/>
    </source>
</evidence>
<dbReference type="OrthoDB" id="1906564at2"/>
<dbReference type="RefSeq" id="WP_120198549.1">
    <property type="nucleotide sequence ID" value="NZ_MCIA01000034.1"/>
</dbReference>
<protein>
    <submittedName>
        <fullName evidence="1">Uncharacterized protein</fullName>
    </submittedName>
</protein>
<keyword evidence="2" id="KW-1185">Reference proteome</keyword>
<dbReference type="Proteomes" id="UP000284277">
    <property type="component" value="Unassembled WGS sequence"/>
</dbReference>
<dbReference type="AlphaFoldDB" id="A0A419STV2"/>
<accession>A0A419STV2</accession>
<comment type="caution">
    <text evidence="1">The sequence shown here is derived from an EMBL/GenBank/DDBJ whole genome shotgun (WGS) entry which is preliminary data.</text>
</comment>
<proteinExistence type="predicted"/>
<sequence>MIYLADSTWYPTDINPFTINGTYDDKWSAFIYDLDITFFTNVYPNAKLHVLRVCPNADKEFLRFFDFLNYELFYQRNVILKVCKGMDSESLIEQYSKTSHEIGYRETDEKYMVHSTTLSAWKLIQEEKALLSPNMLGKKNKLVTEIGLKTMMEPADYSDYIMLDIPNGCGELVVNSRNLGYVCIDPHIIYTPGVRLYFDVRKMFTDRIIIRDGLHIAKVKDRLPLKDYLLAAITLNDFDANIQWNPTLFTEKANELFYTKYSK</sequence>
<organism evidence="1 2">
    <name type="scientific">Lacrimispora algidixylanolytica</name>
    <dbReference type="NCBI Taxonomy" id="94868"/>
    <lineage>
        <taxon>Bacteria</taxon>
        <taxon>Bacillati</taxon>
        <taxon>Bacillota</taxon>
        <taxon>Clostridia</taxon>
        <taxon>Lachnospirales</taxon>
        <taxon>Lachnospiraceae</taxon>
        <taxon>Lacrimispora</taxon>
    </lineage>
</organism>
<reference evidence="1 2" key="1">
    <citation type="submission" date="2016-08" db="EMBL/GenBank/DDBJ databases">
        <title>A new outlook on sporulation: Clostridium algidixylanolyticum.</title>
        <authorList>
            <person name="Poppleton D.I."/>
            <person name="Gribaldo S."/>
        </authorList>
    </citation>
    <scope>NUCLEOTIDE SEQUENCE [LARGE SCALE GENOMIC DNA]</scope>
    <source>
        <strain evidence="1 2">SPL73</strain>
    </source>
</reference>
<dbReference type="EMBL" id="MCIA01000034">
    <property type="protein sequence ID" value="RKD28586.1"/>
    <property type="molecule type" value="Genomic_DNA"/>
</dbReference>
<name>A0A419STV2_9FIRM</name>
<evidence type="ECO:0000313" key="1">
    <source>
        <dbReference type="EMBL" id="RKD28586.1"/>
    </source>
</evidence>
<gene>
    <name evidence="1" type="ORF">BET01_10230</name>
</gene>